<comment type="caution">
    <text evidence="2">The sequence shown here is derived from an EMBL/GenBank/DDBJ whole genome shotgun (WGS) entry which is preliminary data.</text>
</comment>
<evidence type="ECO:0000313" key="2">
    <source>
        <dbReference type="EMBL" id="MBO2463893.1"/>
    </source>
</evidence>
<evidence type="ECO:0000256" key="1">
    <source>
        <dbReference type="SAM" id="SignalP"/>
    </source>
</evidence>
<dbReference type="EMBL" id="JAGEPF010000031">
    <property type="protein sequence ID" value="MBO2463893.1"/>
    <property type="molecule type" value="Genomic_DNA"/>
</dbReference>
<feature type="chain" id="PRO_5047172279" evidence="1">
    <location>
        <begin position="24"/>
        <end position="349"/>
    </location>
</feature>
<proteinExistence type="predicted"/>
<sequence length="349" mass="36214">MKRVIAVVATATVVLSLPVPALAAAPAAAPALRSVSLPFLWPWAQLFEVTADGAGGVWIGGAQGKYCLRWGDLCPVYSDGNPVVRRRVGSSWKEYPINGWTGQGGIGRIASGAGETWIGGGSSTREASSSYVARFDGAAFQKVAIPTDSVSMLATGPMGTFISGWDLNAGDRLFKRTGDNWTVVQVPGVDYVADVQALSATDGWAVGHRDGLQQVPAVAHFDGAAWKSVPLPAGADGERFLKVVPVAADDVWAITRKHLAHWNGSAWTFIAAPADYPDLADLTVDASGAPWVAPVEAAPPAKPPYRYGGGKWETATVPDGAAVLDLAAVPGGIWGVGTQGQDPAAFNGS</sequence>
<reference evidence="2 3" key="1">
    <citation type="submission" date="2021-03" db="EMBL/GenBank/DDBJ databases">
        <title>Actinomadura violae sp. nov., isolated from lichen in Thailand.</title>
        <authorList>
            <person name="Kanchanasin P."/>
            <person name="Saeng-In P."/>
            <person name="Phongsopitanun W."/>
            <person name="Yuki M."/>
            <person name="Kudo T."/>
            <person name="Ohkuma M."/>
            <person name="Tanasupawat S."/>
        </authorList>
    </citation>
    <scope>NUCLEOTIDE SEQUENCE [LARGE SCALE GENOMIC DNA]</scope>
    <source>
        <strain evidence="2 3">LCR2-06</strain>
    </source>
</reference>
<feature type="signal peptide" evidence="1">
    <location>
        <begin position="1"/>
        <end position="23"/>
    </location>
</feature>
<evidence type="ECO:0000313" key="3">
    <source>
        <dbReference type="Proteomes" id="UP000680206"/>
    </source>
</evidence>
<keyword evidence="1" id="KW-0732">Signal</keyword>
<protein>
    <submittedName>
        <fullName evidence="2">Uncharacterized protein</fullName>
    </submittedName>
</protein>
<keyword evidence="3" id="KW-1185">Reference proteome</keyword>
<dbReference type="RefSeq" id="WP_208249895.1">
    <property type="nucleotide sequence ID" value="NZ_JAGEPF010000031.1"/>
</dbReference>
<accession>A0ABS3S575</accession>
<gene>
    <name evidence="2" type="ORF">J4709_40625</name>
</gene>
<organism evidence="2 3">
    <name type="scientific">Actinomadura violacea</name>
    <dbReference type="NCBI Taxonomy" id="2819934"/>
    <lineage>
        <taxon>Bacteria</taxon>
        <taxon>Bacillati</taxon>
        <taxon>Actinomycetota</taxon>
        <taxon>Actinomycetes</taxon>
        <taxon>Streptosporangiales</taxon>
        <taxon>Thermomonosporaceae</taxon>
        <taxon>Actinomadura</taxon>
    </lineage>
</organism>
<dbReference type="Proteomes" id="UP000680206">
    <property type="component" value="Unassembled WGS sequence"/>
</dbReference>
<name>A0ABS3S575_9ACTN</name>